<organism evidence="6 7">
    <name type="scientific">Nonomuraea mangrovi</name>
    <dbReference type="NCBI Taxonomy" id="2316207"/>
    <lineage>
        <taxon>Bacteria</taxon>
        <taxon>Bacillati</taxon>
        <taxon>Actinomycetota</taxon>
        <taxon>Actinomycetes</taxon>
        <taxon>Streptosporangiales</taxon>
        <taxon>Streptosporangiaceae</taxon>
        <taxon>Nonomuraea</taxon>
    </lineage>
</organism>
<dbReference type="PANTHER" id="PTHR46847:SF1">
    <property type="entry name" value="D-ALLOSE-BINDING PERIPLASMIC PROTEIN-RELATED"/>
    <property type="match status" value="1"/>
</dbReference>
<sequence>MHANTSSRRAAAVGAVVTAGALVLGACGSSGSADTSAATGASDAADAQTKIAAIIKGLDNPFFQTMKQGIDDQAKAAGVPVTVQAANSITDTTGQADKLNGLAGQDYSCYVVNPISGTNLIQGLARLSVLNKTVVNIDSPVDAAAAKSANVTLATYIGTDNVQAGKMAGARMTELVPAGGDVAVVGGIAGDVTSGARVEGFQKGIGPKLKVVQTVAANWDRQTALTAATDVMRANPNLVGFFVANDDMGLGVARAIANSGKTGKVKVISVDGVKDALEAVKAGTLDGTVAQYPYAIGLMGVEACQAAAKGKALPPNVKAPVELVTKDNAEKALAATPKPFGTYDDPFRNLTR</sequence>
<proteinExistence type="inferred from homology"/>
<evidence type="ECO:0000313" key="6">
    <source>
        <dbReference type="EMBL" id="MFD1938423.1"/>
    </source>
</evidence>
<dbReference type="PANTHER" id="PTHR46847">
    <property type="entry name" value="D-ALLOSE-BINDING PERIPLASMIC PROTEIN-RELATED"/>
    <property type="match status" value="1"/>
</dbReference>
<dbReference type="InterPro" id="IPR028082">
    <property type="entry name" value="Peripla_BP_I"/>
</dbReference>
<dbReference type="CDD" id="cd06320">
    <property type="entry name" value="PBP1_allose_binding"/>
    <property type="match status" value="1"/>
</dbReference>
<reference evidence="7" key="1">
    <citation type="journal article" date="2019" name="Int. J. Syst. Evol. Microbiol.">
        <title>The Global Catalogue of Microorganisms (GCM) 10K type strain sequencing project: providing services to taxonomists for standard genome sequencing and annotation.</title>
        <authorList>
            <consortium name="The Broad Institute Genomics Platform"/>
            <consortium name="The Broad Institute Genome Sequencing Center for Infectious Disease"/>
            <person name="Wu L."/>
            <person name="Ma J."/>
        </authorList>
    </citation>
    <scope>NUCLEOTIDE SEQUENCE [LARGE SCALE GENOMIC DNA]</scope>
    <source>
        <strain evidence="7">ICMP 6774ER</strain>
    </source>
</reference>
<dbReference type="Proteomes" id="UP001597368">
    <property type="component" value="Unassembled WGS sequence"/>
</dbReference>
<dbReference type="EMBL" id="JBHUFV010000068">
    <property type="protein sequence ID" value="MFD1938423.1"/>
    <property type="molecule type" value="Genomic_DNA"/>
</dbReference>
<comment type="similarity">
    <text evidence="2">Belongs to the bacterial solute-binding protein 2 family.</text>
</comment>
<evidence type="ECO:0000256" key="3">
    <source>
        <dbReference type="ARBA" id="ARBA00022729"/>
    </source>
</evidence>
<protein>
    <submittedName>
        <fullName evidence="6">Substrate-binding domain-containing protein</fullName>
    </submittedName>
</protein>
<comment type="subcellular location">
    <subcellularLocation>
        <location evidence="1">Cell envelope</location>
    </subcellularLocation>
</comment>
<keyword evidence="7" id="KW-1185">Reference proteome</keyword>
<evidence type="ECO:0000313" key="7">
    <source>
        <dbReference type="Proteomes" id="UP001597368"/>
    </source>
</evidence>
<evidence type="ECO:0000256" key="1">
    <source>
        <dbReference type="ARBA" id="ARBA00004196"/>
    </source>
</evidence>
<keyword evidence="3 4" id="KW-0732">Signal</keyword>
<evidence type="ECO:0000256" key="4">
    <source>
        <dbReference type="SAM" id="SignalP"/>
    </source>
</evidence>
<dbReference type="InterPro" id="IPR025997">
    <property type="entry name" value="SBP_2_dom"/>
</dbReference>
<dbReference type="RefSeq" id="WP_379580420.1">
    <property type="nucleotide sequence ID" value="NZ_JBHUFV010000068.1"/>
</dbReference>
<name>A0ABW4T8T7_9ACTN</name>
<gene>
    <name evidence="6" type="ORF">ACFSKW_43815</name>
</gene>
<feature type="chain" id="PRO_5045143678" evidence="4">
    <location>
        <begin position="33"/>
        <end position="352"/>
    </location>
</feature>
<dbReference type="Gene3D" id="3.40.50.2300">
    <property type="match status" value="2"/>
</dbReference>
<dbReference type="SUPFAM" id="SSF53822">
    <property type="entry name" value="Periplasmic binding protein-like I"/>
    <property type="match status" value="1"/>
</dbReference>
<accession>A0ABW4T8T7</accession>
<dbReference type="Pfam" id="PF13407">
    <property type="entry name" value="Peripla_BP_4"/>
    <property type="match status" value="1"/>
</dbReference>
<evidence type="ECO:0000259" key="5">
    <source>
        <dbReference type="Pfam" id="PF13407"/>
    </source>
</evidence>
<evidence type="ECO:0000256" key="2">
    <source>
        <dbReference type="ARBA" id="ARBA00007639"/>
    </source>
</evidence>
<comment type="caution">
    <text evidence="6">The sequence shown here is derived from an EMBL/GenBank/DDBJ whole genome shotgun (WGS) entry which is preliminary data.</text>
</comment>
<feature type="signal peptide" evidence="4">
    <location>
        <begin position="1"/>
        <end position="32"/>
    </location>
</feature>
<feature type="domain" description="Periplasmic binding protein" evidence="5">
    <location>
        <begin position="51"/>
        <end position="311"/>
    </location>
</feature>